<gene>
    <name evidence="1" type="ORF">IBE52_00305</name>
</gene>
<accession>A0ABS1G986</accession>
<reference evidence="1 2" key="1">
    <citation type="submission" date="2020-08" db="EMBL/GenBank/DDBJ databases">
        <title>Comparative genomics of Francisella species.</title>
        <authorList>
            <person name="Sahl J."/>
            <person name="Sjodin A."/>
            <person name="Wagner D."/>
            <person name="Forsman M."/>
        </authorList>
    </citation>
    <scope>NUCLEOTIDE SEQUENCE [LARGE SCALE GENOMIC DNA]</scope>
    <source>
        <strain evidence="1 2">F1093</strain>
    </source>
</reference>
<comment type="caution">
    <text evidence="1">The sequence shown here is derived from an EMBL/GenBank/DDBJ whole genome shotgun (WGS) entry which is preliminary data.</text>
</comment>
<evidence type="ECO:0000313" key="2">
    <source>
        <dbReference type="Proteomes" id="UP000760407"/>
    </source>
</evidence>
<name>A0ABS1G986_9GAMM</name>
<protein>
    <submittedName>
        <fullName evidence="1">DUF285 domain-containing protein</fullName>
    </submittedName>
</protein>
<evidence type="ECO:0000313" key="1">
    <source>
        <dbReference type="EMBL" id="MBK2301354.1"/>
    </source>
</evidence>
<dbReference type="InterPro" id="IPR011889">
    <property type="entry name" value="Liste_lipo_26"/>
</dbReference>
<dbReference type="RefSeq" id="WP_200165374.1">
    <property type="nucleotide sequence ID" value="NZ_JACTSG010000001.1"/>
</dbReference>
<proteinExistence type="predicted"/>
<dbReference type="NCBIfam" id="TIGR02167">
    <property type="entry name" value="Liste_lipo_26"/>
    <property type="match status" value="2"/>
</dbReference>
<keyword evidence="2" id="KW-1185">Reference proteome</keyword>
<dbReference type="InterPro" id="IPR005046">
    <property type="entry name" value="DUF285"/>
</dbReference>
<organism evidence="1 2">
    <name type="scientific">Francisella philomiragia</name>
    <dbReference type="NCBI Taxonomy" id="28110"/>
    <lineage>
        <taxon>Bacteria</taxon>
        <taxon>Pseudomonadati</taxon>
        <taxon>Pseudomonadota</taxon>
        <taxon>Gammaproteobacteria</taxon>
        <taxon>Thiotrichales</taxon>
        <taxon>Francisellaceae</taxon>
        <taxon>Francisella</taxon>
    </lineage>
</organism>
<sequence length="288" mass="33705">MVVANDKKHLISLTYQKIKNHSKSFDEVLDLTSIDVSQITDMSCLFSGDYIDAECSNDPIKKELIYFFNKPYIVNISNWNTSRVVDMSFMFEATKIKVDISHFDTSNVENMSGMFMESAFNGDISNWDVSKVRNMMYMFRHSAFNSDISKWDVSSVEQLQWMFSGSSFNRDISSWKVANVKNMTGMLYDARFSHDISAWEMSKNTKTREMFGELKPLRFYVKALRTKNNQYQLYSMTSRTKFSKRLVCASRRARKVQQSNSKHRFIELRNTDKHIVKVLLRNLTLLSK</sequence>
<dbReference type="Proteomes" id="UP000760407">
    <property type="component" value="Unassembled WGS sequence"/>
</dbReference>
<dbReference type="EMBL" id="JACTSG010000001">
    <property type="protein sequence ID" value="MBK2301354.1"/>
    <property type="molecule type" value="Genomic_DNA"/>
</dbReference>
<dbReference type="Pfam" id="PF03382">
    <property type="entry name" value="DUF285"/>
    <property type="match status" value="1"/>
</dbReference>